<dbReference type="InterPro" id="IPR023828">
    <property type="entry name" value="Peptidase_S8_Ser-AS"/>
</dbReference>
<dbReference type="GO" id="GO:0016020">
    <property type="term" value="C:membrane"/>
    <property type="evidence" value="ECO:0007669"/>
    <property type="project" value="InterPro"/>
</dbReference>
<feature type="domain" description="C5a peptidase/Subtilisin-like protease SBT2-like Fn3-like" evidence="8">
    <location>
        <begin position="194"/>
        <end position="303"/>
    </location>
</feature>
<dbReference type="InterPro" id="IPR050131">
    <property type="entry name" value="Peptidase_S8_subtilisin-like"/>
</dbReference>
<evidence type="ECO:0008006" key="11">
    <source>
        <dbReference type="Google" id="ProtNLM"/>
    </source>
</evidence>
<dbReference type="AlphaFoldDB" id="C0XL25"/>
<evidence type="ECO:0000256" key="6">
    <source>
        <dbReference type="PROSITE-ProRule" id="PRU01240"/>
    </source>
</evidence>
<dbReference type="Gene3D" id="3.40.50.200">
    <property type="entry name" value="Peptidase S8/S53 domain"/>
    <property type="match status" value="1"/>
</dbReference>
<gene>
    <name evidence="9" type="ORF">HMPREF0519_1936</name>
</gene>
<evidence type="ECO:0000256" key="4">
    <source>
        <dbReference type="ARBA" id="ARBA00022801"/>
    </source>
</evidence>
<keyword evidence="10" id="KW-1185">Reference proteome</keyword>
<protein>
    <recommendedName>
        <fullName evidence="11">S8 family serine peptidase</fullName>
    </recommendedName>
</protein>
<feature type="domain" description="Peptidase S8/S53" evidence="7">
    <location>
        <begin position="30"/>
        <end position="170"/>
    </location>
</feature>
<dbReference type="GO" id="GO:0004252">
    <property type="term" value="F:serine-type endopeptidase activity"/>
    <property type="evidence" value="ECO:0007669"/>
    <property type="project" value="InterPro"/>
</dbReference>
<reference evidence="9 10" key="1">
    <citation type="submission" date="2009-01" db="EMBL/GenBank/DDBJ databases">
        <authorList>
            <person name="Qin X."/>
            <person name="Bachman B."/>
            <person name="Battles P."/>
            <person name="Bell A."/>
            <person name="Bess C."/>
            <person name="Bickham C."/>
            <person name="Chaboub L."/>
            <person name="Chen D."/>
            <person name="Coyle M."/>
            <person name="Deiros D.R."/>
            <person name="Dinh H."/>
            <person name="Forbes L."/>
            <person name="Fowler G."/>
            <person name="Francisco L."/>
            <person name="Fu Q."/>
            <person name="Gubbala S."/>
            <person name="Hale W."/>
            <person name="Han Y."/>
            <person name="Hemphill L."/>
            <person name="Highlander S.K."/>
            <person name="Hirani K."/>
            <person name="Hogues M."/>
            <person name="Jackson L."/>
            <person name="Jakkamsetti A."/>
            <person name="Javaid M."/>
            <person name="Jiang H."/>
            <person name="Korchina V."/>
            <person name="Kovar C."/>
            <person name="Lara F."/>
            <person name="Lee S."/>
            <person name="Mata R."/>
            <person name="Mathew T."/>
            <person name="Moen C."/>
            <person name="Morales K."/>
            <person name="Munidasa M."/>
            <person name="Nazareth L."/>
            <person name="Ngo R."/>
            <person name="Nguyen L."/>
            <person name="Okwuonu G."/>
            <person name="Ongeri F."/>
            <person name="Patil S."/>
            <person name="Petrosino J."/>
            <person name="Pham C."/>
            <person name="Pham P."/>
            <person name="Pu L.-L."/>
            <person name="Puazo M."/>
            <person name="Raj R."/>
            <person name="Reid J."/>
            <person name="Rouhana J."/>
            <person name="Saada N."/>
            <person name="Shang Y."/>
            <person name="Simmons D."/>
            <person name="Thornton R."/>
            <person name="Warren J."/>
            <person name="Weissenberger G."/>
            <person name="Zhang J."/>
            <person name="Zhang L."/>
            <person name="Zhou C."/>
            <person name="Zhu D."/>
            <person name="Muzny D."/>
            <person name="Worley K."/>
            <person name="Gibbs R."/>
        </authorList>
    </citation>
    <scope>NUCLEOTIDE SEQUENCE [LARGE SCALE GENOMIC DNA]</scope>
    <source>
        <strain evidence="10">ATCC 8290 / DSM 20176 / CCUG 30140 / JCM 1155 / KCTC 3500 / NBRC 15886 / NCIMB 8040 / NRRL B-1843 / 9</strain>
    </source>
</reference>
<evidence type="ECO:0000256" key="1">
    <source>
        <dbReference type="ARBA" id="ARBA00011073"/>
    </source>
</evidence>
<sequence length="970" mass="105445">MVCLFHLQGGNYGNSASIFTNNPLANTNRINTAYQEANSGTLADPAVSANSMTVAAENSLKGSQNEMASFSSWGPTPDYTLKPDISAPGMGITSTWQNNTYAMLEGTSMATPFVSGAAALVIQKLKQSQPDLSGSQLVSQTKNMLMNSATPMKDVNYHGNIVSPRRQGAGQINVTAAANLKATVQDPATGIGSVSLGQISSSRSFKVELSNHGSVPINYAVDNDGGPMTQIRDQKKDGQVHDISLTGASLTSDQSNIVIDPGQRKTLTLSLAISPTVKSNQVVEGYLHFKADQPGQSLSMPYLAYYGDTTKEQVIDSPAFMPNSVFHGGYLMDENNTPLGISDRVSLSAYVNNHDNKTNWRKVASYIHPARVAFSPNGDHHQDSVTPFVFAKQSLANVKAQIVNDQGNVIRVIDQETHTDKSIANDSGNLDLSTSFSMWQNPKALQWDGRYIDQSTGKSIVVPNGRYHYQLVTTNYNDGADQQQLASYPVEVDTRAPQATAVTYNRKTGRLTGQFNDHGAGFTGISRGILSTNGHQFGIKLTKKAALAGQFSDRLTSIVKQMLMKHQANLTLTDIAGNSTKVAVHRKLSGLVTKKANVSFDRAPQLKWFKYGTGKNASSSYLEISNKKVFTLYARVPKGVPALNAYAKDTGTNKVVKGRLNPKTGVVAFACHFSQTGYETIQGWSQVPQKKFGAYLKSPSTLIVVSQLPKAPLIAKLKKTTPKLISNAQAQKKTKSIFGSPIPNGHKTSQLTYRRAPSKGIKFFQLHDNASTFLNAANSATIYDLQTHQLTINGQVSSPNKQRLVILATPDEADPANRVRISKNGTFKFKVPFNPTEQRGVGYNLYTKTILRNGQSKVQKQRGILEIYLDVVKPSLAVSENVENNRIRLTGTVNDNVSGVKLDVNGNNLFSQQKDAGFNSHDQNQPLNPYPDYQINQSYDLTPGRNTFTVKAIDQVGNVTTKRFVANGQG</sequence>
<dbReference type="InterPro" id="IPR036852">
    <property type="entry name" value="Peptidase_S8/S53_dom_sf"/>
</dbReference>
<organism evidence="9 10">
    <name type="scientific">Lentilactobacillus hilgardii (strain ATCC 8290 / DSM 20176 / CCUG 30140 / JCM 1155 / KCTC 3500 / NBRC 15886 / NCIMB 8040 / NRRL B-1843 / 9)</name>
    <dbReference type="NCBI Taxonomy" id="1423757"/>
    <lineage>
        <taxon>Bacteria</taxon>
        <taxon>Bacillati</taxon>
        <taxon>Bacillota</taxon>
        <taxon>Bacilli</taxon>
        <taxon>Lactobacillales</taxon>
        <taxon>Lactobacillaceae</taxon>
        <taxon>Lentilactobacillus</taxon>
    </lineage>
</organism>
<evidence type="ECO:0000256" key="2">
    <source>
        <dbReference type="ARBA" id="ARBA00022670"/>
    </source>
</evidence>
<accession>C0XL25</accession>
<evidence type="ECO:0000313" key="10">
    <source>
        <dbReference type="Proteomes" id="UP000003752"/>
    </source>
</evidence>
<dbReference type="InterPro" id="IPR013783">
    <property type="entry name" value="Ig-like_fold"/>
</dbReference>
<evidence type="ECO:0000256" key="3">
    <source>
        <dbReference type="ARBA" id="ARBA00022729"/>
    </source>
</evidence>
<dbReference type="Pfam" id="PF00082">
    <property type="entry name" value="Peptidase_S8"/>
    <property type="match status" value="1"/>
</dbReference>
<dbReference type="Gene3D" id="2.60.40.4070">
    <property type="match status" value="1"/>
</dbReference>
<dbReference type="EMBL" id="ACGP01000178">
    <property type="protein sequence ID" value="EEI23770.1"/>
    <property type="molecule type" value="Genomic_DNA"/>
</dbReference>
<comment type="caution">
    <text evidence="9">The sequence shown here is derived from an EMBL/GenBank/DDBJ whole genome shotgun (WGS) entry which is preliminary data.</text>
</comment>
<comment type="caution">
    <text evidence="6">Lacks conserved residue(s) required for the propagation of feature annotation.</text>
</comment>
<evidence type="ECO:0000256" key="5">
    <source>
        <dbReference type="ARBA" id="ARBA00022825"/>
    </source>
</evidence>
<dbReference type="InterPro" id="IPR010435">
    <property type="entry name" value="C5a/SBT2-like_Fn3"/>
</dbReference>
<dbReference type="PROSITE" id="PS00138">
    <property type="entry name" value="SUBTILASE_SER"/>
    <property type="match status" value="1"/>
</dbReference>
<dbReference type="SUPFAM" id="SSF52743">
    <property type="entry name" value="Subtilisin-like"/>
    <property type="match status" value="1"/>
</dbReference>
<keyword evidence="5" id="KW-0720">Serine protease</keyword>
<keyword evidence="2" id="KW-0645">Protease</keyword>
<comment type="similarity">
    <text evidence="1 6">Belongs to the peptidase S8 family.</text>
</comment>
<evidence type="ECO:0000259" key="7">
    <source>
        <dbReference type="Pfam" id="PF00082"/>
    </source>
</evidence>
<dbReference type="PANTHER" id="PTHR43806">
    <property type="entry name" value="PEPTIDASE S8"/>
    <property type="match status" value="1"/>
</dbReference>
<keyword evidence="4" id="KW-0378">Hydrolase</keyword>
<dbReference type="InterPro" id="IPR000209">
    <property type="entry name" value="Peptidase_S8/S53_dom"/>
</dbReference>
<name>C0XL25_LENH9</name>
<proteinExistence type="inferred from homology"/>
<evidence type="ECO:0000313" key="9">
    <source>
        <dbReference type="EMBL" id="EEI23770.1"/>
    </source>
</evidence>
<dbReference type="Proteomes" id="UP000003752">
    <property type="component" value="Unassembled WGS sequence"/>
</dbReference>
<dbReference type="HOGENOM" id="CLU_001362_1_1_9"/>
<dbReference type="Pfam" id="PF06280">
    <property type="entry name" value="fn3_5"/>
    <property type="match status" value="1"/>
</dbReference>
<dbReference type="GO" id="GO:0006508">
    <property type="term" value="P:proteolysis"/>
    <property type="evidence" value="ECO:0007669"/>
    <property type="project" value="UniProtKB-KW"/>
</dbReference>
<dbReference type="PROSITE" id="PS51892">
    <property type="entry name" value="SUBTILASE"/>
    <property type="match status" value="1"/>
</dbReference>
<dbReference type="Gene3D" id="2.60.40.10">
    <property type="entry name" value="Immunoglobulins"/>
    <property type="match status" value="1"/>
</dbReference>
<dbReference type="PANTHER" id="PTHR43806:SF11">
    <property type="entry name" value="CEREVISIN-RELATED"/>
    <property type="match status" value="1"/>
</dbReference>
<dbReference type="Gene3D" id="2.60.40.1710">
    <property type="entry name" value="Subtilisin-like superfamily"/>
    <property type="match status" value="1"/>
</dbReference>
<evidence type="ECO:0000259" key="8">
    <source>
        <dbReference type="Pfam" id="PF06280"/>
    </source>
</evidence>
<keyword evidence="3" id="KW-0732">Signal</keyword>